<keyword evidence="2" id="KW-1185">Reference proteome</keyword>
<evidence type="ECO:0000313" key="2">
    <source>
        <dbReference type="Proteomes" id="UP001380953"/>
    </source>
</evidence>
<comment type="caution">
    <text evidence="1">The sequence shown here is derived from an EMBL/GenBank/DDBJ whole genome shotgun (WGS) entry which is preliminary data.</text>
</comment>
<accession>A0ACC6PKC5</accession>
<reference evidence="1" key="1">
    <citation type="submission" date="2024-03" db="EMBL/GenBank/DDBJ databases">
        <title>Whole genome sequecning of epiphytes from Marcgravia umbellata leaves.</title>
        <authorList>
            <person name="Kumar G."/>
            <person name="Savka M.A."/>
        </authorList>
    </citation>
    <scope>NUCLEOTIDE SEQUENCE</scope>
    <source>
        <strain evidence="1">RIT_BL5</strain>
    </source>
</reference>
<protein>
    <submittedName>
        <fullName evidence="1">RHS repeat-associated core domain-containing protein</fullName>
    </submittedName>
</protein>
<organism evidence="1 2">
    <name type="scientific">Saccharibacillus sacchari</name>
    <dbReference type="NCBI Taxonomy" id="456493"/>
    <lineage>
        <taxon>Bacteria</taxon>
        <taxon>Bacillati</taxon>
        <taxon>Bacillota</taxon>
        <taxon>Bacilli</taxon>
        <taxon>Bacillales</taxon>
        <taxon>Paenibacillaceae</taxon>
        <taxon>Saccharibacillus</taxon>
    </lineage>
</organism>
<dbReference type="Proteomes" id="UP001380953">
    <property type="component" value="Unassembled WGS sequence"/>
</dbReference>
<proteinExistence type="predicted"/>
<gene>
    <name evidence="1" type="ORF">WKI47_26095</name>
</gene>
<evidence type="ECO:0000313" key="1">
    <source>
        <dbReference type="EMBL" id="MEJ8307391.1"/>
    </source>
</evidence>
<dbReference type="EMBL" id="JBBKAR010000068">
    <property type="protein sequence ID" value="MEJ8307391.1"/>
    <property type="molecule type" value="Genomic_DNA"/>
</dbReference>
<sequence length="811" mass="87729">MLAVYGSVEIPFQAKYYSLLQGQTSQAADAFGQLTQMSDANGNPAQYQYDLLGRLTNETDATGGSRTHTYNNLGLLSQDTDKNGRSTTYAYDAAGNISKFTDEAGSVSYQYDANGNILSVTGSDGKVLTRTFDALDRVETYTDGDGNTIGYAYDAAGQLTTLTYPDGKKVQYAYNAIGNLSTVTDWNGRVTSYDYDVNGRLISTNRANGTRETRLYDASGQLTSVAELNTDGSVRTETTYTYDAVGNIVQENSGEFAGLADDTVYNENGPGLSPAPGSVGVPSGLNAAPMPKDGTTVQEEVYGDSTNATDPSSSSELSASTSGTPTATESTELTDPTESTVTQDIYGLYGDLNMTYTTDNRLATVDGQAVTYDAEGNMLNGPLGGTMQDYQYDARNRLTQAGGVSYGYDNENNRNSITVNGVTTKQIINPHAVMSQVLMEQGAAGTPQAWYVYGLGLIGREDAAGSYRTYHYDLRGSTVALTDEQGQVTDTYTYDTYGERLSHEGASTQPFQYNGRDGVQTDTNGLYQMRARYYNPEIKRFVNRDVLSGSIGNGLTMNRYAYVNGNPVSFIDPFGLSADGATWWQTGLSFGVDALPFVGTLKGIQEVFTGVDVITGQQLSVTDRVANGVGTVASVIPFGKHVGKYLAKEGIDGGAWLFGKLDSKLLAKSIDTPISRNPIFADNNFLIAAAEKNDTKALDIIREGKTYVTPNQYNEFFNVSTAAQKKFRKNFLQQEGIDIFGGLQAKEISQTSEFQQVFKSVKASHGRGDAALGAFAKATGYEAFTYERRLYNHYKHTLPNLGVPIRNPLRE</sequence>
<name>A0ACC6PKC5_9BACL</name>